<feature type="region of interest" description="Disordered" evidence="1">
    <location>
        <begin position="224"/>
        <end position="303"/>
    </location>
</feature>
<evidence type="ECO:0000313" key="3">
    <source>
        <dbReference type="Proteomes" id="UP001152795"/>
    </source>
</evidence>
<protein>
    <submittedName>
        <fullName evidence="2">Uncharacterized protein</fullName>
    </submittedName>
</protein>
<feature type="compositionally biased region" description="Polar residues" evidence="1">
    <location>
        <begin position="291"/>
        <end position="302"/>
    </location>
</feature>
<feature type="compositionally biased region" description="Acidic residues" evidence="1">
    <location>
        <begin position="229"/>
        <end position="257"/>
    </location>
</feature>
<feature type="compositionally biased region" description="Low complexity" evidence="1">
    <location>
        <begin position="88"/>
        <end position="112"/>
    </location>
</feature>
<keyword evidence="3" id="KW-1185">Reference proteome</keyword>
<dbReference type="OrthoDB" id="5988409at2759"/>
<gene>
    <name evidence="2" type="ORF">PACLA_8A065785</name>
</gene>
<comment type="caution">
    <text evidence="2">The sequence shown here is derived from an EMBL/GenBank/DDBJ whole genome shotgun (WGS) entry which is preliminary data.</text>
</comment>
<evidence type="ECO:0000256" key="1">
    <source>
        <dbReference type="SAM" id="MobiDB-lite"/>
    </source>
</evidence>
<dbReference type="InterPro" id="IPR013761">
    <property type="entry name" value="SAM/pointed_sf"/>
</dbReference>
<sequence length="399" mass="44458">MDVSEAPDVTDIENWTTVEVSQWILKHFNAETADKFKEQNIKGSLLKYMAANGTVEQLKECGLDDIGSQLEFQRLVRQFSQHDAREISVTASPSPSCYSSSSTPSSSSASSKKPSRNAMKSMSALDAKIYKAKRRTVQEHAVKRWPGFGKEGIRQHILDTLNERRRRIHKGHDYDKGDGRGKTTEKKINVLPQKEDSVGQKLAKQQQKPCGAKIFKFPELPKQYVVDDKSEDEADKSEDEADKSEDEADKSEDDECKEMDKGDDSDEDDKHEMADDGLHPSCGDEMDSSKDTPQQSKSNASTGGKVMTVAEAAEMENMSVHSAGLIISVAFQAINIKSITRTQLLSASKTLNLKLKCSSKEEFLMPLAMALIKAGYIKIKKGRSLQKLNRSEIIRLKAF</sequence>
<feature type="region of interest" description="Disordered" evidence="1">
    <location>
        <begin position="87"/>
        <end position="121"/>
    </location>
</feature>
<dbReference type="Proteomes" id="UP001152795">
    <property type="component" value="Unassembled WGS sequence"/>
</dbReference>
<dbReference type="Gene3D" id="1.10.150.50">
    <property type="entry name" value="Transcription Factor, Ets-1"/>
    <property type="match status" value="1"/>
</dbReference>
<name>A0A7D9E9E7_PARCT</name>
<evidence type="ECO:0000313" key="2">
    <source>
        <dbReference type="EMBL" id="CAB4005002.1"/>
    </source>
</evidence>
<dbReference type="AlphaFoldDB" id="A0A7D9E9E7"/>
<dbReference type="EMBL" id="CACRXK020005069">
    <property type="protein sequence ID" value="CAB4005002.1"/>
    <property type="molecule type" value="Genomic_DNA"/>
</dbReference>
<accession>A0A7D9E9E7</accession>
<dbReference type="SUPFAM" id="SSF47769">
    <property type="entry name" value="SAM/Pointed domain"/>
    <property type="match status" value="1"/>
</dbReference>
<proteinExistence type="predicted"/>
<organism evidence="2 3">
    <name type="scientific">Paramuricea clavata</name>
    <name type="common">Red gorgonian</name>
    <name type="synonym">Violescent sea-whip</name>
    <dbReference type="NCBI Taxonomy" id="317549"/>
    <lineage>
        <taxon>Eukaryota</taxon>
        <taxon>Metazoa</taxon>
        <taxon>Cnidaria</taxon>
        <taxon>Anthozoa</taxon>
        <taxon>Octocorallia</taxon>
        <taxon>Malacalcyonacea</taxon>
        <taxon>Plexauridae</taxon>
        <taxon>Paramuricea</taxon>
    </lineage>
</organism>
<reference evidence="2" key="1">
    <citation type="submission" date="2020-04" db="EMBL/GenBank/DDBJ databases">
        <authorList>
            <person name="Alioto T."/>
            <person name="Alioto T."/>
            <person name="Gomez Garrido J."/>
        </authorList>
    </citation>
    <scope>NUCLEOTIDE SEQUENCE</scope>
    <source>
        <strain evidence="2">A484AB</strain>
    </source>
</reference>
<feature type="compositionally biased region" description="Basic and acidic residues" evidence="1">
    <location>
        <begin position="258"/>
        <end position="278"/>
    </location>
</feature>